<dbReference type="Pfam" id="PF13673">
    <property type="entry name" value="Acetyltransf_10"/>
    <property type="match status" value="1"/>
</dbReference>
<proteinExistence type="predicted"/>
<dbReference type="PANTHER" id="PTHR43233">
    <property type="entry name" value="FAMILY N-ACETYLTRANSFERASE, PUTATIVE (AFU_ORTHOLOGUE AFUA_6G03350)-RELATED"/>
    <property type="match status" value="1"/>
</dbReference>
<dbReference type="InterPro" id="IPR016181">
    <property type="entry name" value="Acyl_CoA_acyltransferase"/>
</dbReference>
<dbReference type="Proteomes" id="UP000001411">
    <property type="component" value="Chromosome"/>
</dbReference>
<dbReference type="PATRIC" id="fig|176280.10.peg.1904"/>
<reference evidence="2 3" key="1">
    <citation type="journal article" date="2003" name="Mol. Microbiol.">
        <title>Genome-based analysis of virulence genes in a non-biofilm-forming Staphylococcus epidermidis strain (ATCC 12228).</title>
        <authorList>
            <person name="Zhang Y.Q."/>
            <person name="Ren S.X."/>
            <person name="Li H.L."/>
            <person name="Wang Y.X."/>
            <person name="Fu G."/>
            <person name="Yang J."/>
            <person name="Qin Z.Q."/>
            <person name="Miao Y.G."/>
            <person name="Wang W.Y."/>
            <person name="Chen R.S."/>
            <person name="Shen Y."/>
            <person name="Chen Z."/>
            <person name="Yuan Z.H."/>
            <person name="Zhao G.P."/>
            <person name="Qu D."/>
            <person name="Danchin A."/>
            <person name="Wen Y.M."/>
        </authorList>
    </citation>
    <scope>NUCLEOTIDE SEQUENCE [LARGE SCALE GENOMIC DNA]</scope>
    <source>
        <strain evidence="3">ATCC 12228 / FDA PCI 1200</strain>
    </source>
</reference>
<organism evidence="2 3">
    <name type="scientific">Staphylococcus epidermidis (strain ATCC 12228 / FDA PCI 1200)</name>
    <dbReference type="NCBI Taxonomy" id="176280"/>
    <lineage>
        <taxon>Bacteria</taxon>
        <taxon>Bacillati</taxon>
        <taxon>Bacillota</taxon>
        <taxon>Bacilli</taxon>
        <taxon>Bacillales</taxon>
        <taxon>Staphylococcaceae</taxon>
        <taxon>Staphylococcus</taxon>
    </lineage>
</organism>
<protein>
    <submittedName>
        <fullName evidence="2">Attachment to host cells and virulence</fullName>
    </submittedName>
</protein>
<dbReference type="InterPro" id="IPR053144">
    <property type="entry name" value="Acetyltransferase_Butenolide"/>
</dbReference>
<feature type="domain" description="N-acetyltransferase" evidence="1">
    <location>
        <begin position="4"/>
        <end position="133"/>
    </location>
</feature>
<dbReference type="OrthoDB" id="9775804at2"/>
<dbReference type="SUPFAM" id="SSF55729">
    <property type="entry name" value="Acyl-CoA N-acyltransferases (Nat)"/>
    <property type="match status" value="1"/>
</dbReference>
<dbReference type="PROSITE" id="PS51186">
    <property type="entry name" value="GNAT"/>
    <property type="match status" value="1"/>
</dbReference>
<sequence>MTKIHFEAPSPEDYCNLRANAGMSSKSIEAAIKGLPHACFNVTLYENDMLIGMGRVIGDGGTVFQIVDIAVKDIYQGLGHGMAIMHEIMKYIESVAEEGTYVSLIADYPADQLYEKFGFKSTEPYSKGMYIKY</sequence>
<dbReference type="CDD" id="cd04301">
    <property type="entry name" value="NAT_SF"/>
    <property type="match status" value="1"/>
</dbReference>
<gene>
    <name evidence="2" type="ordered locus">SE_1951</name>
</gene>
<dbReference type="PANTHER" id="PTHR43233:SF1">
    <property type="entry name" value="FAMILY N-ACETYLTRANSFERASE, PUTATIVE (AFU_ORTHOLOGUE AFUA_6G03350)-RELATED"/>
    <property type="match status" value="1"/>
</dbReference>
<evidence type="ECO:0000259" key="1">
    <source>
        <dbReference type="PROSITE" id="PS51186"/>
    </source>
</evidence>
<dbReference type="HOGENOM" id="CLU_086503_7_0_9"/>
<dbReference type="Gene3D" id="3.40.630.30">
    <property type="match status" value="1"/>
</dbReference>
<dbReference type="KEGG" id="sep:SE_1951"/>
<dbReference type="eggNOG" id="COG0456">
    <property type="taxonomic scope" value="Bacteria"/>
</dbReference>
<dbReference type="RefSeq" id="WP_002438356.1">
    <property type="nucleotide sequence ID" value="NC_004461.1"/>
</dbReference>
<accession>A0A0H2VHN0</accession>
<evidence type="ECO:0000313" key="3">
    <source>
        <dbReference type="Proteomes" id="UP000001411"/>
    </source>
</evidence>
<evidence type="ECO:0000313" key="2">
    <source>
        <dbReference type="EMBL" id="AAO05592.1"/>
    </source>
</evidence>
<dbReference type="GO" id="GO:0016747">
    <property type="term" value="F:acyltransferase activity, transferring groups other than amino-acyl groups"/>
    <property type="evidence" value="ECO:0007669"/>
    <property type="project" value="InterPro"/>
</dbReference>
<dbReference type="EMBL" id="AE015929">
    <property type="protein sequence ID" value="AAO05592.1"/>
    <property type="molecule type" value="Genomic_DNA"/>
</dbReference>
<dbReference type="InterPro" id="IPR000182">
    <property type="entry name" value="GNAT_dom"/>
</dbReference>
<dbReference type="AlphaFoldDB" id="A0A0H2VHN0"/>
<name>A0A0H2VHN0_STAES</name>